<organism evidence="6 7">
    <name type="scientific">Aegilops tauschii subsp. strangulata</name>
    <name type="common">Goatgrass</name>
    <dbReference type="NCBI Taxonomy" id="200361"/>
    <lineage>
        <taxon>Eukaryota</taxon>
        <taxon>Viridiplantae</taxon>
        <taxon>Streptophyta</taxon>
        <taxon>Embryophyta</taxon>
        <taxon>Tracheophyta</taxon>
        <taxon>Spermatophyta</taxon>
        <taxon>Magnoliopsida</taxon>
        <taxon>Liliopsida</taxon>
        <taxon>Poales</taxon>
        <taxon>Poaceae</taxon>
        <taxon>BOP clade</taxon>
        <taxon>Pooideae</taxon>
        <taxon>Triticodae</taxon>
        <taxon>Triticeae</taxon>
        <taxon>Triticinae</taxon>
        <taxon>Aegilops</taxon>
    </lineage>
</organism>
<feature type="compositionally biased region" description="Basic residues" evidence="5">
    <location>
        <begin position="142"/>
        <end position="157"/>
    </location>
</feature>
<evidence type="ECO:0000256" key="4">
    <source>
        <dbReference type="RuleBase" id="RU004383"/>
    </source>
</evidence>
<dbReference type="GO" id="GO:0003735">
    <property type="term" value="F:structural constituent of ribosome"/>
    <property type="evidence" value="ECO:0007669"/>
    <property type="project" value="InterPro"/>
</dbReference>
<dbReference type="InterPro" id="IPR018098">
    <property type="entry name" value="Ribosomal_eS24_CS"/>
</dbReference>
<accession>A0A453FHH3</accession>
<dbReference type="FunFam" id="3.30.70.3370:FF:000001">
    <property type="entry name" value="40S ribosomal protein S24"/>
    <property type="match status" value="1"/>
</dbReference>
<evidence type="ECO:0000256" key="2">
    <source>
        <dbReference type="ARBA" id="ARBA00022980"/>
    </source>
</evidence>
<evidence type="ECO:0000256" key="1">
    <source>
        <dbReference type="ARBA" id="ARBA00009680"/>
    </source>
</evidence>
<evidence type="ECO:0000313" key="7">
    <source>
        <dbReference type="Proteomes" id="UP000015105"/>
    </source>
</evidence>
<reference evidence="6" key="5">
    <citation type="journal article" date="2021" name="G3 (Bethesda)">
        <title>Aegilops tauschii genome assembly Aet v5.0 features greater sequence contiguity and improved annotation.</title>
        <authorList>
            <person name="Wang L."/>
            <person name="Zhu T."/>
            <person name="Rodriguez J.C."/>
            <person name="Deal K.R."/>
            <person name="Dubcovsky J."/>
            <person name="McGuire P.E."/>
            <person name="Lux T."/>
            <person name="Spannagl M."/>
            <person name="Mayer K.F.X."/>
            <person name="Baldrich P."/>
            <person name="Meyers B.C."/>
            <person name="Huo N."/>
            <person name="Gu Y.Q."/>
            <person name="Zhou H."/>
            <person name="Devos K.M."/>
            <person name="Bennetzen J.L."/>
            <person name="Unver T."/>
            <person name="Budak H."/>
            <person name="Gulick P.J."/>
            <person name="Galiba G."/>
            <person name="Kalapos B."/>
            <person name="Nelson D.R."/>
            <person name="Li P."/>
            <person name="You F.M."/>
            <person name="Luo M.C."/>
            <person name="Dvorak J."/>
        </authorList>
    </citation>
    <scope>NUCLEOTIDE SEQUENCE [LARGE SCALE GENOMIC DNA]</scope>
    <source>
        <strain evidence="6">cv. AL8/78</strain>
    </source>
</reference>
<reference evidence="6" key="3">
    <citation type="journal article" date="2017" name="Nature">
        <title>Genome sequence of the progenitor of the wheat D genome Aegilops tauschii.</title>
        <authorList>
            <person name="Luo M.C."/>
            <person name="Gu Y.Q."/>
            <person name="Puiu D."/>
            <person name="Wang H."/>
            <person name="Twardziok S.O."/>
            <person name="Deal K.R."/>
            <person name="Huo N."/>
            <person name="Zhu T."/>
            <person name="Wang L."/>
            <person name="Wang Y."/>
            <person name="McGuire P.E."/>
            <person name="Liu S."/>
            <person name="Long H."/>
            <person name="Ramasamy R.K."/>
            <person name="Rodriguez J.C."/>
            <person name="Van S.L."/>
            <person name="Yuan L."/>
            <person name="Wang Z."/>
            <person name="Xia Z."/>
            <person name="Xiao L."/>
            <person name="Anderson O.D."/>
            <person name="Ouyang S."/>
            <person name="Liang Y."/>
            <person name="Zimin A.V."/>
            <person name="Pertea G."/>
            <person name="Qi P."/>
            <person name="Bennetzen J.L."/>
            <person name="Dai X."/>
            <person name="Dawson M.W."/>
            <person name="Muller H.G."/>
            <person name="Kugler K."/>
            <person name="Rivarola-Duarte L."/>
            <person name="Spannagl M."/>
            <person name="Mayer K.F.X."/>
            <person name="Lu F.H."/>
            <person name="Bevan M.W."/>
            <person name="Leroy P."/>
            <person name="Li P."/>
            <person name="You F.M."/>
            <person name="Sun Q."/>
            <person name="Liu Z."/>
            <person name="Lyons E."/>
            <person name="Wicker T."/>
            <person name="Salzberg S.L."/>
            <person name="Devos K.M."/>
            <person name="Dvorak J."/>
        </authorList>
    </citation>
    <scope>NUCLEOTIDE SEQUENCE [LARGE SCALE GENOMIC DNA]</scope>
    <source>
        <strain evidence="6">cv. AL8/78</strain>
    </source>
</reference>
<proteinExistence type="inferred from homology"/>
<name>A0A453FHH3_AEGTS</name>
<feature type="region of interest" description="Disordered" evidence="5">
    <location>
        <begin position="135"/>
        <end position="167"/>
    </location>
</feature>
<evidence type="ECO:0000313" key="6">
    <source>
        <dbReference type="EnsemblPlants" id="AET3Gv20678400.1"/>
    </source>
</evidence>
<dbReference type="GO" id="GO:1990904">
    <property type="term" value="C:ribonucleoprotein complex"/>
    <property type="evidence" value="ECO:0007669"/>
    <property type="project" value="UniProtKB-KW"/>
</dbReference>
<reference evidence="7" key="1">
    <citation type="journal article" date="2014" name="Science">
        <title>Ancient hybridizations among the ancestral genomes of bread wheat.</title>
        <authorList>
            <consortium name="International Wheat Genome Sequencing Consortium,"/>
            <person name="Marcussen T."/>
            <person name="Sandve S.R."/>
            <person name="Heier L."/>
            <person name="Spannagl M."/>
            <person name="Pfeifer M."/>
            <person name="Jakobsen K.S."/>
            <person name="Wulff B.B."/>
            <person name="Steuernagel B."/>
            <person name="Mayer K.F."/>
            <person name="Olsen O.A."/>
        </authorList>
    </citation>
    <scope>NUCLEOTIDE SEQUENCE [LARGE SCALE GENOMIC DNA]</scope>
    <source>
        <strain evidence="7">cv. AL8/78</strain>
    </source>
</reference>
<dbReference type="Proteomes" id="UP000015105">
    <property type="component" value="Chromosome 3D"/>
</dbReference>
<reference evidence="6" key="4">
    <citation type="submission" date="2019-03" db="UniProtKB">
        <authorList>
            <consortium name="EnsemblPlants"/>
        </authorList>
    </citation>
    <scope>IDENTIFICATION</scope>
</reference>
<feature type="compositionally biased region" description="Basic and acidic residues" evidence="5">
    <location>
        <begin position="158"/>
        <end position="167"/>
    </location>
</feature>
<evidence type="ECO:0000256" key="3">
    <source>
        <dbReference type="ARBA" id="ARBA00023274"/>
    </source>
</evidence>
<dbReference type="AlphaFoldDB" id="A0A453FHH3"/>
<dbReference type="HAMAP" id="MF_00545">
    <property type="entry name" value="Ribosomal_eS24"/>
    <property type="match status" value="1"/>
</dbReference>
<keyword evidence="2" id="KW-0689">Ribosomal protein</keyword>
<dbReference type="InterPro" id="IPR001976">
    <property type="entry name" value="Ribosomal_eS24"/>
</dbReference>
<protein>
    <recommendedName>
        <fullName evidence="4">40S ribosomal protein S24</fullName>
    </recommendedName>
</protein>
<dbReference type="PROSITE" id="PS00529">
    <property type="entry name" value="RIBOSOMAL_S24E"/>
    <property type="match status" value="1"/>
</dbReference>
<dbReference type="InterPro" id="IPR012678">
    <property type="entry name" value="Ribosomal_uL23/eL15/eS24_sf"/>
</dbReference>
<reference evidence="7" key="2">
    <citation type="journal article" date="2017" name="Nat. Plants">
        <title>The Aegilops tauschii genome reveals multiple impacts of transposons.</title>
        <authorList>
            <person name="Zhao G."/>
            <person name="Zou C."/>
            <person name="Li K."/>
            <person name="Wang K."/>
            <person name="Li T."/>
            <person name="Gao L."/>
            <person name="Zhang X."/>
            <person name="Wang H."/>
            <person name="Yang Z."/>
            <person name="Liu X."/>
            <person name="Jiang W."/>
            <person name="Mao L."/>
            <person name="Kong X."/>
            <person name="Jiao Y."/>
            <person name="Jia J."/>
        </authorList>
    </citation>
    <scope>NUCLEOTIDE SEQUENCE [LARGE SCALE GENOMIC DNA]</scope>
    <source>
        <strain evidence="7">cv. AL8/78</strain>
    </source>
</reference>
<dbReference type="GO" id="GO:0006412">
    <property type="term" value="P:translation"/>
    <property type="evidence" value="ECO:0007669"/>
    <property type="project" value="InterPro"/>
</dbReference>
<dbReference type="Gramene" id="AET3Gv20678400.1">
    <property type="protein sequence ID" value="AET3Gv20678400.1"/>
    <property type="gene ID" value="AET3Gv20678400"/>
</dbReference>
<dbReference type="GO" id="GO:0005840">
    <property type="term" value="C:ribosome"/>
    <property type="evidence" value="ECO:0007669"/>
    <property type="project" value="UniProtKB-KW"/>
</dbReference>
<keyword evidence="3" id="KW-0687">Ribonucleoprotein</keyword>
<dbReference type="InterPro" id="IPR053709">
    <property type="entry name" value="eRP_eS24_sf"/>
</dbReference>
<keyword evidence="7" id="KW-1185">Reference proteome</keyword>
<evidence type="ECO:0000256" key="5">
    <source>
        <dbReference type="SAM" id="MobiDB-lite"/>
    </source>
</evidence>
<dbReference type="STRING" id="200361.A0A453FHH3"/>
<sequence length="167" mass="19282">VFQRRNKPERILWITPSRLPPLRRRPTPTMADSKASAAVTLRTRKFMTNRLLSRKQFVLEVIHPGKANVPKAELKDKLAKMYDVKDANCIFVFKFRTHFGGGKSTGFGLIYDNLDAAKKFEPKYRLIRNGLATKVEKSRKQIKERKNRSKKIRGVKKTKADAGKKKK</sequence>
<dbReference type="Gene3D" id="3.30.70.3370">
    <property type="match status" value="1"/>
</dbReference>
<dbReference type="Pfam" id="PF01282">
    <property type="entry name" value="Ribosomal_S24e"/>
    <property type="match status" value="1"/>
</dbReference>
<comment type="similarity">
    <text evidence="1 4">Belongs to the eukaryotic ribosomal protein eS24 family.</text>
</comment>
<dbReference type="EnsemblPlants" id="AET3Gv20678400.1">
    <property type="protein sequence ID" value="AET3Gv20678400.1"/>
    <property type="gene ID" value="AET3Gv20678400"/>
</dbReference>
<dbReference type="PANTHER" id="PTHR10496">
    <property type="entry name" value="40S RIBOSOMAL PROTEIN S24"/>
    <property type="match status" value="1"/>
</dbReference>
<dbReference type="SUPFAM" id="SSF54189">
    <property type="entry name" value="Ribosomal proteins S24e, L23 and L15e"/>
    <property type="match status" value="1"/>
</dbReference>